<protein>
    <submittedName>
        <fullName evidence="1">Uncharacterized protein</fullName>
    </submittedName>
</protein>
<comment type="caution">
    <text evidence="1">The sequence shown here is derived from an EMBL/GenBank/DDBJ whole genome shotgun (WGS) entry which is preliminary data.</text>
</comment>
<accession>A0A7C9JH18</accession>
<reference evidence="1 2" key="1">
    <citation type="submission" date="2020-01" db="EMBL/GenBank/DDBJ databases">
        <title>Herbidospora sp. NEAU-GS84 nov., a novel actinomycete isolated from soil.</title>
        <authorList>
            <person name="Han L."/>
        </authorList>
    </citation>
    <scope>NUCLEOTIDE SEQUENCE [LARGE SCALE GENOMIC DNA]</scope>
    <source>
        <strain evidence="1 2">NEAU-GS84</strain>
    </source>
</reference>
<dbReference type="EMBL" id="WXEW01000007">
    <property type="protein sequence ID" value="NAS24603.1"/>
    <property type="molecule type" value="Genomic_DNA"/>
</dbReference>
<dbReference type="AlphaFoldDB" id="A0A7C9JH18"/>
<name>A0A7C9JH18_9ACTN</name>
<dbReference type="RefSeq" id="WP_161481778.1">
    <property type="nucleotide sequence ID" value="NZ_WXEW01000007.1"/>
</dbReference>
<evidence type="ECO:0000313" key="2">
    <source>
        <dbReference type="Proteomes" id="UP000479526"/>
    </source>
</evidence>
<gene>
    <name evidence="1" type="ORF">GT755_23295</name>
</gene>
<dbReference type="Proteomes" id="UP000479526">
    <property type="component" value="Unassembled WGS sequence"/>
</dbReference>
<evidence type="ECO:0000313" key="1">
    <source>
        <dbReference type="EMBL" id="NAS24603.1"/>
    </source>
</evidence>
<proteinExistence type="predicted"/>
<sequence length="114" mass="11642">MTLDEQNTAVHRVRVLLEAVGIPCVGSTTARVLLRGPGASAITAPAVWDAPEVVALDSTGALSATVSLGESGGQYMVKVHGRGGEPDRLVLAPSAALAAAEVPGYRDALARGRR</sequence>
<organism evidence="1 2">
    <name type="scientific">Herbidospora solisilvae</name>
    <dbReference type="NCBI Taxonomy" id="2696284"/>
    <lineage>
        <taxon>Bacteria</taxon>
        <taxon>Bacillati</taxon>
        <taxon>Actinomycetota</taxon>
        <taxon>Actinomycetes</taxon>
        <taxon>Streptosporangiales</taxon>
        <taxon>Streptosporangiaceae</taxon>
        <taxon>Herbidospora</taxon>
    </lineage>
</organism>
<keyword evidence="2" id="KW-1185">Reference proteome</keyword>